<accession>A0A4Z2GH66</accession>
<dbReference type="Proteomes" id="UP000314294">
    <property type="component" value="Unassembled WGS sequence"/>
</dbReference>
<reference evidence="1 2" key="1">
    <citation type="submission" date="2019-03" db="EMBL/GenBank/DDBJ databases">
        <title>First draft genome of Liparis tanakae, snailfish: a comprehensive survey of snailfish specific genes.</title>
        <authorList>
            <person name="Kim W."/>
            <person name="Song I."/>
            <person name="Jeong J.-H."/>
            <person name="Kim D."/>
            <person name="Kim S."/>
            <person name="Ryu S."/>
            <person name="Song J.Y."/>
            <person name="Lee S.K."/>
        </authorList>
    </citation>
    <scope>NUCLEOTIDE SEQUENCE [LARGE SCALE GENOMIC DNA]</scope>
    <source>
        <tissue evidence="1">Muscle</tissue>
    </source>
</reference>
<dbReference type="AlphaFoldDB" id="A0A4Z2GH66"/>
<gene>
    <name evidence="1" type="ORF">EYF80_037589</name>
</gene>
<evidence type="ECO:0000313" key="2">
    <source>
        <dbReference type="Proteomes" id="UP000314294"/>
    </source>
</evidence>
<keyword evidence="2" id="KW-1185">Reference proteome</keyword>
<dbReference type="EMBL" id="SRLO01000555">
    <property type="protein sequence ID" value="TNN52233.1"/>
    <property type="molecule type" value="Genomic_DNA"/>
</dbReference>
<protein>
    <submittedName>
        <fullName evidence="1">Uncharacterized protein</fullName>
    </submittedName>
</protein>
<evidence type="ECO:0000313" key="1">
    <source>
        <dbReference type="EMBL" id="TNN52233.1"/>
    </source>
</evidence>
<proteinExistence type="predicted"/>
<sequence>MGALASTIPLHSSFGPSSVSNMCSTALPIIVSANMESLTRAGAGTNHRFLRRPPGDAVTVTKRGLTHSVGQHLQAHHPLVAVQLQAVDAVEAVVLDQMCWILQPTMFLLGGARVLLGPTLVLCFLQGEKEMMKTMKSGDEDVLSFNIWLLS</sequence>
<organism evidence="1 2">
    <name type="scientific">Liparis tanakae</name>
    <name type="common">Tanaka's snailfish</name>
    <dbReference type="NCBI Taxonomy" id="230148"/>
    <lineage>
        <taxon>Eukaryota</taxon>
        <taxon>Metazoa</taxon>
        <taxon>Chordata</taxon>
        <taxon>Craniata</taxon>
        <taxon>Vertebrata</taxon>
        <taxon>Euteleostomi</taxon>
        <taxon>Actinopterygii</taxon>
        <taxon>Neopterygii</taxon>
        <taxon>Teleostei</taxon>
        <taxon>Neoteleostei</taxon>
        <taxon>Acanthomorphata</taxon>
        <taxon>Eupercaria</taxon>
        <taxon>Perciformes</taxon>
        <taxon>Cottioidei</taxon>
        <taxon>Cottales</taxon>
        <taxon>Liparidae</taxon>
        <taxon>Liparis</taxon>
    </lineage>
</organism>
<name>A0A4Z2GH66_9TELE</name>
<comment type="caution">
    <text evidence="1">The sequence shown here is derived from an EMBL/GenBank/DDBJ whole genome shotgun (WGS) entry which is preliminary data.</text>
</comment>